<feature type="chain" id="PRO_5045959354" description="Lipase" evidence="1">
    <location>
        <begin position="24"/>
        <end position="450"/>
    </location>
</feature>
<dbReference type="Gene3D" id="3.40.50.1820">
    <property type="entry name" value="alpha/beta hydrolase"/>
    <property type="match status" value="1"/>
</dbReference>
<dbReference type="InterPro" id="IPR029058">
    <property type="entry name" value="AB_hydrolase_fold"/>
</dbReference>
<proteinExistence type="predicted"/>
<dbReference type="Pfam" id="PF03583">
    <property type="entry name" value="LIP"/>
    <property type="match status" value="1"/>
</dbReference>
<name>A0ABS4QLL8_9NOCA</name>
<dbReference type="RefSeq" id="WP_209895571.1">
    <property type="nucleotide sequence ID" value="NZ_JAGGMR010000001.1"/>
</dbReference>
<evidence type="ECO:0000313" key="3">
    <source>
        <dbReference type="Proteomes" id="UP001519325"/>
    </source>
</evidence>
<dbReference type="PANTHER" id="PTHR34853">
    <property type="match status" value="1"/>
</dbReference>
<accession>A0ABS4QLL8</accession>
<dbReference type="InterPro" id="IPR005152">
    <property type="entry name" value="Lipase_secreted"/>
</dbReference>
<organism evidence="2 3">
    <name type="scientific">Nocardia goodfellowii</name>
    <dbReference type="NCBI Taxonomy" id="882446"/>
    <lineage>
        <taxon>Bacteria</taxon>
        <taxon>Bacillati</taxon>
        <taxon>Actinomycetota</taxon>
        <taxon>Actinomycetes</taxon>
        <taxon>Mycobacteriales</taxon>
        <taxon>Nocardiaceae</taxon>
        <taxon>Nocardia</taxon>
    </lineage>
</organism>
<evidence type="ECO:0008006" key="4">
    <source>
        <dbReference type="Google" id="ProtNLM"/>
    </source>
</evidence>
<evidence type="ECO:0000313" key="2">
    <source>
        <dbReference type="EMBL" id="MBP2192599.1"/>
    </source>
</evidence>
<dbReference type="PROSITE" id="PS51318">
    <property type="entry name" value="TAT"/>
    <property type="match status" value="1"/>
</dbReference>
<protein>
    <recommendedName>
        <fullName evidence="4">Lipase</fullName>
    </recommendedName>
</protein>
<sequence length="450" mass="46832">MASPRTLLLAACLSTLAILVAGATPPRAEAIPAAPSPPPPPLSEVFNGYVVGTFRSGTVASPAEIFEALTVTDPFYTEPALPADAKPGTILKSKPVRVMFTGFQPGALAAYKLMYVSTGVDGVTPVISTGILMIPQDGTPPSERKLVAYQEANDSVGAHCHPSTQWTGGAPLDGASWSALGPLALLFGKGYAVMISDVGNDADPKPHGVFAGKFAGHTLLDGARAALALPEAQLDPATQIAIFGIAGGGVGAGFAAEQQAEYAPELNVKSVVLEGMVVVPRNFLRIADGSVGSGFAFATLLGLEPWYPDMQIDSVLTPAGLELANIYRTQCQTPAYFTMPFVPLAALFNNGIPPADQPTFQHAFADNILGDGPAPAAKVLITSCARDDSPMSLVPAADARDLADKWTAGGGEVTYAPSDCSMITAITNLYQWGTDLLGMQTIDWLSRNFD</sequence>
<keyword evidence="3" id="KW-1185">Reference proteome</keyword>
<dbReference type="SUPFAM" id="SSF53474">
    <property type="entry name" value="alpha/beta-Hydrolases"/>
    <property type="match status" value="1"/>
</dbReference>
<dbReference type="EMBL" id="JAGGMR010000001">
    <property type="protein sequence ID" value="MBP2192599.1"/>
    <property type="molecule type" value="Genomic_DNA"/>
</dbReference>
<reference evidence="2 3" key="1">
    <citation type="submission" date="2021-03" db="EMBL/GenBank/DDBJ databases">
        <title>Sequencing the genomes of 1000 actinobacteria strains.</title>
        <authorList>
            <person name="Klenk H.-P."/>
        </authorList>
    </citation>
    <scope>NUCLEOTIDE SEQUENCE [LARGE SCALE GENOMIC DNA]</scope>
    <source>
        <strain evidence="2 3">DSM 45516</strain>
    </source>
</reference>
<keyword evidence="1" id="KW-0732">Signal</keyword>
<dbReference type="Proteomes" id="UP001519325">
    <property type="component" value="Unassembled WGS sequence"/>
</dbReference>
<comment type="caution">
    <text evidence="2">The sequence shown here is derived from an EMBL/GenBank/DDBJ whole genome shotgun (WGS) entry which is preliminary data.</text>
</comment>
<dbReference type="PANTHER" id="PTHR34853:SF1">
    <property type="entry name" value="LIPASE 5"/>
    <property type="match status" value="1"/>
</dbReference>
<feature type="signal peptide" evidence="1">
    <location>
        <begin position="1"/>
        <end position="23"/>
    </location>
</feature>
<dbReference type="Gene3D" id="1.10.260.130">
    <property type="match status" value="1"/>
</dbReference>
<gene>
    <name evidence="2" type="ORF">BJ987_005500</name>
</gene>
<dbReference type="InterPro" id="IPR006311">
    <property type="entry name" value="TAT_signal"/>
</dbReference>
<evidence type="ECO:0000256" key="1">
    <source>
        <dbReference type="SAM" id="SignalP"/>
    </source>
</evidence>